<name>A0ABM9PG30_9FLAO</name>
<evidence type="ECO:0000313" key="1">
    <source>
        <dbReference type="EMBL" id="CAL2104577.1"/>
    </source>
</evidence>
<proteinExistence type="predicted"/>
<gene>
    <name evidence="1" type="ORF">T190423A01A_90002</name>
</gene>
<dbReference type="Proteomes" id="UP001497527">
    <property type="component" value="Unassembled WGS sequence"/>
</dbReference>
<evidence type="ECO:0000313" key="2">
    <source>
        <dbReference type="Proteomes" id="UP001497527"/>
    </source>
</evidence>
<protein>
    <recommendedName>
        <fullName evidence="3">Peptidase C39 domain-containing protein</fullName>
    </recommendedName>
</protein>
<evidence type="ECO:0008006" key="3">
    <source>
        <dbReference type="Google" id="ProtNLM"/>
    </source>
</evidence>
<organism evidence="1 2">
    <name type="scientific">Tenacibaculum polynesiense</name>
    <dbReference type="NCBI Taxonomy" id="3137857"/>
    <lineage>
        <taxon>Bacteria</taxon>
        <taxon>Pseudomonadati</taxon>
        <taxon>Bacteroidota</taxon>
        <taxon>Flavobacteriia</taxon>
        <taxon>Flavobacteriales</taxon>
        <taxon>Flavobacteriaceae</taxon>
        <taxon>Tenacibaculum</taxon>
    </lineage>
</organism>
<keyword evidence="2" id="KW-1185">Reference proteome</keyword>
<dbReference type="EMBL" id="CAXJIO010000018">
    <property type="protein sequence ID" value="CAL2104577.1"/>
    <property type="molecule type" value="Genomic_DNA"/>
</dbReference>
<dbReference type="RefSeq" id="WP_348714252.1">
    <property type="nucleotide sequence ID" value="NZ_CAXJIO010000018.1"/>
</dbReference>
<sequence length="159" mass="18688">MYKFLITILYVIGYPDLAFLLQTNKYSNKRMKNDNATIKFKQQPFSSMLCGQTCLSMITGESIEDISKELGKDWETDIYEHIMPFLSKRNYNVRAIKVFDITFEEVPNESIILFRYPNGNGHFVIKHNDRYFDPAIGIVNQYLANRKITNYLTFEKKEA</sequence>
<comment type="caution">
    <text evidence="1">The sequence shown here is derived from an EMBL/GenBank/DDBJ whole genome shotgun (WGS) entry which is preliminary data.</text>
</comment>
<reference evidence="1 2" key="1">
    <citation type="submission" date="2024-05" db="EMBL/GenBank/DDBJ databases">
        <authorList>
            <person name="Duchaud E."/>
        </authorList>
    </citation>
    <scope>NUCLEOTIDE SEQUENCE [LARGE SCALE GENOMIC DNA]</scope>
    <source>
        <strain evidence="1">Ena-SAMPLE-TAB-13-05-2024-13:56:06:370-140308</strain>
    </source>
</reference>
<accession>A0ABM9PG30</accession>